<organism evidence="2 3">
    <name type="scientific">Vespula squamosa</name>
    <name type="common">Southern yellow jacket</name>
    <name type="synonym">Wasp</name>
    <dbReference type="NCBI Taxonomy" id="30214"/>
    <lineage>
        <taxon>Eukaryota</taxon>
        <taxon>Metazoa</taxon>
        <taxon>Ecdysozoa</taxon>
        <taxon>Arthropoda</taxon>
        <taxon>Hexapoda</taxon>
        <taxon>Insecta</taxon>
        <taxon>Pterygota</taxon>
        <taxon>Neoptera</taxon>
        <taxon>Endopterygota</taxon>
        <taxon>Hymenoptera</taxon>
        <taxon>Apocrita</taxon>
        <taxon>Aculeata</taxon>
        <taxon>Vespoidea</taxon>
        <taxon>Vespidae</taxon>
        <taxon>Vespinae</taxon>
        <taxon>Vespula</taxon>
    </lineage>
</organism>
<evidence type="ECO:0000313" key="2">
    <source>
        <dbReference type="EMBL" id="KAL2728765.1"/>
    </source>
</evidence>
<proteinExistence type="predicted"/>
<keyword evidence="3" id="KW-1185">Reference proteome</keyword>
<name>A0ABD2B7R6_VESSQ</name>
<dbReference type="Proteomes" id="UP001607302">
    <property type="component" value="Unassembled WGS sequence"/>
</dbReference>
<dbReference type="AlphaFoldDB" id="A0ABD2B7R6"/>
<reference evidence="2 3" key="1">
    <citation type="journal article" date="2024" name="Ann. Entomol. Soc. Am.">
        <title>Genomic analyses of the southern and eastern yellowjacket wasps (Hymenoptera: Vespidae) reveal evolutionary signatures of social life.</title>
        <authorList>
            <person name="Catto M.A."/>
            <person name="Caine P.B."/>
            <person name="Orr S.E."/>
            <person name="Hunt B.G."/>
            <person name="Goodisman M.A.D."/>
        </authorList>
    </citation>
    <scope>NUCLEOTIDE SEQUENCE [LARGE SCALE GENOMIC DNA]</scope>
    <source>
        <strain evidence="2">233</strain>
        <tissue evidence="2">Head and thorax</tissue>
    </source>
</reference>
<evidence type="ECO:0000313" key="3">
    <source>
        <dbReference type="Proteomes" id="UP001607302"/>
    </source>
</evidence>
<protein>
    <submittedName>
        <fullName evidence="2">Uncharacterized protein</fullName>
    </submittedName>
</protein>
<gene>
    <name evidence="2" type="ORF">V1478_006397</name>
</gene>
<accession>A0ABD2B7R6</accession>
<comment type="caution">
    <text evidence="2">The sequence shown here is derived from an EMBL/GenBank/DDBJ whole genome shotgun (WGS) entry which is preliminary data.</text>
</comment>
<feature type="region of interest" description="Disordered" evidence="1">
    <location>
        <begin position="1"/>
        <end position="41"/>
    </location>
</feature>
<feature type="non-terminal residue" evidence="2">
    <location>
        <position position="89"/>
    </location>
</feature>
<sequence length="89" mass="9952">MEAPVPGVSTWNGGAGDLPSLRGQDPLPETTRTPLRENRLAPTLKQPFWSGVLPKNAPWRSAKRRKTSGLCHGKYELSIFHEPSFERDK</sequence>
<evidence type="ECO:0000256" key="1">
    <source>
        <dbReference type="SAM" id="MobiDB-lite"/>
    </source>
</evidence>
<dbReference type="EMBL" id="JAUDFV010000132">
    <property type="protein sequence ID" value="KAL2728765.1"/>
    <property type="molecule type" value="Genomic_DNA"/>
</dbReference>